<sequence>MAQTPDSDKGQAEKRGKEVEMSISSSDEEDLSCAQPKVASTQDQAQAAVDSEKLGQSSASGNQEQIRSVSYLITLAADHNNDRLICSAEPSLTVDLSAALNFSEHSSGTPKTIRPLFEALARASAICESDNLKYTPDSDDEDDNPQNTCNASHEAEQGSLTPPDPLAVFIIIDSIPPTPLTEDFEFDTISEGDLDDAPGIQAPSTNDTTPTLINHVLSQHLIPGNGLHHELANEINHLSALGVRDNHPMRPGERSVSPATHTSQLGILSPPHDFGMPIRTVVSMWNSETLCHINKHLFDVRPDATLPYRPFRTRETEGSGEAEDTTRAAATPSQAVPDRLNLGLRAQEPVPDDVSVNPAVLSADNNHQDTVPDKQLPSYPAHIPLTVIIPELLKTGLHHPPEVLYHAVYRVVHPPMPTMQHIQFRNIMILAYRHISLQARILNFDPWIEDLHHELHMEPTPFNCDLHDKIFLLTSEWAGNPFLFLIEEGILRQCYEFYTTLATC</sequence>
<accession>A0ACC1TFM8</accession>
<protein>
    <submittedName>
        <fullName evidence="1">Uncharacterized protein</fullName>
    </submittedName>
</protein>
<keyword evidence="2" id="KW-1185">Reference proteome</keyword>
<organism evidence="1 2">
    <name type="scientific">Phlebia brevispora</name>
    <dbReference type="NCBI Taxonomy" id="194682"/>
    <lineage>
        <taxon>Eukaryota</taxon>
        <taxon>Fungi</taxon>
        <taxon>Dikarya</taxon>
        <taxon>Basidiomycota</taxon>
        <taxon>Agaricomycotina</taxon>
        <taxon>Agaricomycetes</taxon>
        <taxon>Polyporales</taxon>
        <taxon>Meruliaceae</taxon>
        <taxon>Phlebia</taxon>
    </lineage>
</organism>
<evidence type="ECO:0000313" key="1">
    <source>
        <dbReference type="EMBL" id="KAJ3559962.1"/>
    </source>
</evidence>
<dbReference type="Proteomes" id="UP001148662">
    <property type="component" value="Unassembled WGS sequence"/>
</dbReference>
<dbReference type="EMBL" id="JANHOG010000001">
    <property type="protein sequence ID" value="KAJ3559962.1"/>
    <property type="molecule type" value="Genomic_DNA"/>
</dbReference>
<gene>
    <name evidence="1" type="ORF">NM688_g5</name>
</gene>
<reference evidence="1" key="1">
    <citation type="submission" date="2022-07" db="EMBL/GenBank/DDBJ databases">
        <title>Genome Sequence of Phlebia brevispora.</title>
        <authorList>
            <person name="Buettner E."/>
        </authorList>
    </citation>
    <scope>NUCLEOTIDE SEQUENCE</scope>
    <source>
        <strain evidence="1">MPL23</strain>
    </source>
</reference>
<proteinExistence type="predicted"/>
<name>A0ACC1TFM8_9APHY</name>
<comment type="caution">
    <text evidence="1">The sequence shown here is derived from an EMBL/GenBank/DDBJ whole genome shotgun (WGS) entry which is preliminary data.</text>
</comment>
<evidence type="ECO:0000313" key="2">
    <source>
        <dbReference type="Proteomes" id="UP001148662"/>
    </source>
</evidence>